<organism evidence="12 13">
    <name type="scientific">Anas platyrhynchos</name>
    <name type="common">Mallard</name>
    <name type="synonym">Anas boschas</name>
    <dbReference type="NCBI Taxonomy" id="8839"/>
    <lineage>
        <taxon>Eukaryota</taxon>
        <taxon>Metazoa</taxon>
        <taxon>Chordata</taxon>
        <taxon>Craniata</taxon>
        <taxon>Vertebrata</taxon>
        <taxon>Euteleostomi</taxon>
        <taxon>Archelosauria</taxon>
        <taxon>Archosauria</taxon>
        <taxon>Dinosauria</taxon>
        <taxon>Saurischia</taxon>
        <taxon>Theropoda</taxon>
        <taxon>Coelurosauria</taxon>
        <taxon>Aves</taxon>
        <taxon>Neognathae</taxon>
        <taxon>Galloanserae</taxon>
        <taxon>Anseriformes</taxon>
        <taxon>Anatidae</taxon>
        <taxon>Anatinae</taxon>
        <taxon>Anas</taxon>
    </lineage>
</organism>
<name>A0A8B9QVC4_ANAPL</name>
<dbReference type="SUPFAM" id="SSF50630">
    <property type="entry name" value="Acid proteases"/>
    <property type="match status" value="1"/>
</dbReference>
<keyword evidence="3 9" id="KW-0064">Aspartyl protease</keyword>
<dbReference type="InterPro" id="IPR033121">
    <property type="entry name" value="PEPTIDASE_A1"/>
</dbReference>
<dbReference type="Gene3D" id="2.40.70.10">
    <property type="entry name" value="Acid Proteases"/>
    <property type="match status" value="2"/>
</dbReference>
<evidence type="ECO:0000256" key="3">
    <source>
        <dbReference type="ARBA" id="ARBA00022750"/>
    </source>
</evidence>
<dbReference type="AlphaFoldDB" id="A0A8B9QVC4"/>
<evidence type="ECO:0000256" key="8">
    <source>
        <dbReference type="PIRSR" id="PIRSR601461-2"/>
    </source>
</evidence>
<evidence type="ECO:0000256" key="1">
    <source>
        <dbReference type="ARBA" id="ARBA00007447"/>
    </source>
</evidence>
<dbReference type="Pfam" id="PF00026">
    <property type="entry name" value="Asp"/>
    <property type="match status" value="1"/>
</dbReference>
<dbReference type="Ensembl" id="ENSAPLT00020004255.1">
    <property type="protein sequence ID" value="ENSAPLP00020003947.1"/>
    <property type="gene ID" value="ENSAPLG00020002756.1"/>
</dbReference>
<dbReference type="GO" id="GO:0004190">
    <property type="term" value="F:aspartic-type endopeptidase activity"/>
    <property type="evidence" value="ECO:0007669"/>
    <property type="project" value="UniProtKB-KW"/>
</dbReference>
<dbReference type="Proteomes" id="UP000694400">
    <property type="component" value="Chromosome 5"/>
</dbReference>
<dbReference type="PROSITE" id="PS00141">
    <property type="entry name" value="ASP_PROTEASE"/>
    <property type="match status" value="2"/>
</dbReference>
<proteinExistence type="inferred from homology"/>
<dbReference type="GO" id="GO:0007586">
    <property type="term" value="P:digestion"/>
    <property type="evidence" value="ECO:0007669"/>
    <property type="project" value="UniProtKB-KW"/>
</dbReference>
<evidence type="ECO:0000313" key="13">
    <source>
        <dbReference type="Proteomes" id="UP000694400"/>
    </source>
</evidence>
<reference evidence="12" key="3">
    <citation type="submission" date="2025-09" db="UniProtKB">
        <authorList>
            <consortium name="Ensembl"/>
        </authorList>
    </citation>
    <scope>IDENTIFICATION</scope>
</reference>
<dbReference type="PANTHER" id="PTHR47966">
    <property type="entry name" value="BETA-SITE APP-CLEAVING ENZYME, ISOFORM A-RELATED"/>
    <property type="match status" value="1"/>
</dbReference>
<dbReference type="Gene3D" id="6.10.140.60">
    <property type="match status" value="1"/>
</dbReference>
<evidence type="ECO:0000259" key="11">
    <source>
        <dbReference type="PROSITE" id="PS51767"/>
    </source>
</evidence>
<evidence type="ECO:0000256" key="7">
    <source>
        <dbReference type="PIRSR" id="PIRSR601461-1"/>
    </source>
</evidence>
<evidence type="ECO:0000256" key="4">
    <source>
        <dbReference type="ARBA" id="ARBA00022757"/>
    </source>
</evidence>
<dbReference type="PROSITE" id="PS51767">
    <property type="entry name" value="PEPTIDASE_A1"/>
    <property type="match status" value="1"/>
</dbReference>
<dbReference type="InterPro" id="IPR001969">
    <property type="entry name" value="Aspartic_peptidase_AS"/>
</dbReference>
<dbReference type="GO" id="GO:0006508">
    <property type="term" value="P:proteolysis"/>
    <property type="evidence" value="ECO:0007669"/>
    <property type="project" value="UniProtKB-KW"/>
</dbReference>
<dbReference type="InterPro" id="IPR021109">
    <property type="entry name" value="Peptidase_aspartic_dom_sf"/>
</dbReference>
<sequence>MPPTGVHGLAYRGAWHASSGNASVPSGIRAGAPVPPHTSPRHEVAVAAGGGGGCPHPGDQVRGTPAVGAGGPQDANPSVPVLIISLSCRVSLHRRKSLRRALLDGGVLGRVLLQQSPSPAAKYHPTAATEPLANYMDVSYVGTISIGTPPQEFSVIFDTGSANLWVPSVYCSSRACANHRRFDPARSSTYRGTTTSVATWYGTGSMVGVLGYDTVTVGNIQVPNQVFGLSLSEPGSFLAQAPFDGFLGLAFPSISSSGATPIFDNMMSQGLVSQDLFSIYLTPNKQNGSFVLFGGIDDTYFTGNLSWIPLTAQSYWQIKVPGLMEPAVPPPSITMYGHPIACPYGCQAIVDSGTSLLAGPSRSVGNIQYEMGARRSPSGNLVSCSYIRLLPDIVFVIAGTQFPLPPQAYILQVSTNGFEGYALPTASGELWILGDIFLRRYYSVFDRANGMVGLAPAV</sequence>
<dbReference type="FunFam" id="2.40.70.10:FF:000004">
    <property type="entry name" value="Pepsin A"/>
    <property type="match status" value="1"/>
</dbReference>
<comment type="similarity">
    <text evidence="1 9">Belongs to the peptidase A1 family.</text>
</comment>
<evidence type="ECO:0000256" key="10">
    <source>
        <dbReference type="SAM" id="MobiDB-lite"/>
    </source>
</evidence>
<dbReference type="PANTHER" id="PTHR47966:SF22">
    <property type="entry name" value="PEPSIN A-3-RELATED"/>
    <property type="match status" value="1"/>
</dbReference>
<reference evidence="12" key="2">
    <citation type="submission" date="2025-08" db="UniProtKB">
        <authorList>
            <consortium name="Ensembl"/>
        </authorList>
    </citation>
    <scope>IDENTIFICATION</scope>
</reference>
<feature type="domain" description="Peptidase A1" evidence="11">
    <location>
        <begin position="140"/>
        <end position="455"/>
    </location>
</feature>
<keyword evidence="6 8" id="KW-1015">Disulfide bond</keyword>
<keyword evidence="4" id="KW-0222">Digestion</keyword>
<evidence type="ECO:0000313" key="12">
    <source>
        <dbReference type="Ensembl" id="ENSAPLP00020003947.1"/>
    </source>
</evidence>
<protein>
    <recommendedName>
        <fullName evidence="11">Peptidase A1 domain-containing protein</fullName>
    </recommendedName>
</protein>
<feature type="region of interest" description="Disordered" evidence="10">
    <location>
        <begin position="51"/>
        <end position="73"/>
    </location>
</feature>
<accession>A0A8B9QVC4</accession>
<keyword evidence="5 9" id="KW-0378">Hydrolase</keyword>
<dbReference type="InterPro" id="IPR001461">
    <property type="entry name" value="Aspartic_peptidase_A1"/>
</dbReference>
<feature type="active site" evidence="7">
    <location>
        <position position="158"/>
    </location>
</feature>
<evidence type="ECO:0000256" key="5">
    <source>
        <dbReference type="ARBA" id="ARBA00022801"/>
    </source>
</evidence>
<reference evidence="12" key="1">
    <citation type="submission" date="2019-08" db="EMBL/GenBank/DDBJ databases">
        <title>Three high-quality genomes provides insights into domestication of ducks.</title>
        <authorList>
            <person name="Hou Z.C."/>
            <person name="Zhu F."/>
            <person name="Yin Z.T."/>
            <person name="Zhang F."/>
        </authorList>
    </citation>
    <scope>NUCLEOTIDE SEQUENCE [LARGE SCALE GENOMIC DNA]</scope>
</reference>
<dbReference type="FunFam" id="2.40.70.10:FF:000044">
    <property type="entry name" value="Lysosomal aspartic protease"/>
    <property type="match status" value="1"/>
</dbReference>
<dbReference type="PRINTS" id="PR00792">
    <property type="entry name" value="PEPSIN"/>
</dbReference>
<feature type="disulfide bond" evidence="8">
    <location>
        <begin position="171"/>
        <end position="176"/>
    </location>
</feature>
<evidence type="ECO:0000256" key="2">
    <source>
        <dbReference type="ARBA" id="ARBA00022670"/>
    </source>
</evidence>
<evidence type="ECO:0000256" key="6">
    <source>
        <dbReference type="ARBA" id="ARBA00023157"/>
    </source>
</evidence>
<evidence type="ECO:0000256" key="9">
    <source>
        <dbReference type="RuleBase" id="RU000454"/>
    </source>
</evidence>
<feature type="active site" evidence="7">
    <location>
        <position position="351"/>
    </location>
</feature>
<keyword evidence="2 9" id="KW-0645">Protease</keyword>